<name>A0A1G9U1A9_9FLAO</name>
<dbReference type="EMBL" id="FNGV01000010">
    <property type="protein sequence ID" value="SDM53749.1"/>
    <property type="molecule type" value="Genomic_DNA"/>
</dbReference>
<sequence length="177" mass="19964">MVVFRAATPSDSEGIASLHVTSWQQNYRGAFSDMFLDAEALIERRLVWQARLNDNEPEQFISVAENEGAIVGFVYAYLNHSPEYGTLLDNPHVSSDMKGAGIGKNLMALVAKEADERYPHSGLYLWVLEQNEMAQNFYAHLNGKKIETVSGNDIGDRTILKSRYFWSDMKALLTKVK</sequence>
<dbReference type="RefSeq" id="WP_089892532.1">
    <property type="nucleotide sequence ID" value="NZ_FNGV01000010.1"/>
</dbReference>
<feature type="domain" description="N-acetyltransferase" evidence="1">
    <location>
        <begin position="2"/>
        <end position="166"/>
    </location>
</feature>
<reference evidence="2 3" key="1">
    <citation type="submission" date="2016-10" db="EMBL/GenBank/DDBJ databases">
        <authorList>
            <person name="de Groot N.N."/>
        </authorList>
    </citation>
    <scope>NUCLEOTIDE SEQUENCE [LARGE SCALE GENOMIC DNA]</scope>
    <source>
        <strain evidence="2 3">DSM 19886</strain>
    </source>
</reference>
<dbReference type="InterPro" id="IPR000182">
    <property type="entry name" value="GNAT_dom"/>
</dbReference>
<keyword evidence="2" id="KW-0687">Ribonucleoprotein</keyword>
<dbReference type="OrthoDB" id="5292888at2"/>
<gene>
    <name evidence="2" type="ORF">SAMN04488514_11074</name>
</gene>
<keyword evidence="3" id="KW-1185">Reference proteome</keyword>
<dbReference type="GO" id="GO:0005840">
    <property type="term" value="C:ribosome"/>
    <property type="evidence" value="ECO:0007669"/>
    <property type="project" value="UniProtKB-KW"/>
</dbReference>
<dbReference type="Pfam" id="PF00583">
    <property type="entry name" value="Acetyltransf_1"/>
    <property type="match status" value="1"/>
</dbReference>
<accession>A0A1G9U1A9</accession>
<evidence type="ECO:0000313" key="3">
    <source>
        <dbReference type="Proteomes" id="UP000199440"/>
    </source>
</evidence>
<dbReference type="PROSITE" id="PS51186">
    <property type="entry name" value="GNAT"/>
    <property type="match status" value="1"/>
</dbReference>
<protein>
    <submittedName>
        <fullName evidence="2">Ribosomal protein S18 acetylase RimI</fullName>
    </submittedName>
</protein>
<dbReference type="InterPro" id="IPR016181">
    <property type="entry name" value="Acyl_CoA_acyltransferase"/>
</dbReference>
<dbReference type="CDD" id="cd04301">
    <property type="entry name" value="NAT_SF"/>
    <property type="match status" value="1"/>
</dbReference>
<proteinExistence type="predicted"/>
<keyword evidence="2" id="KW-0689">Ribosomal protein</keyword>
<dbReference type="GO" id="GO:0016747">
    <property type="term" value="F:acyltransferase activity, transferring groups other than amino-acyl groups"/>
    <property type="evidence" value="ECO:0007669"/>
    <property type="project" value="InterPro"/>
</dbReference>
<evidence type="ECO:0000259" key="1">
    <source>
        <dbReference type="PROSITE" id="PS51186"/>
    </source>
</evidence>
<dbReference type="STRING" id="192904.SAMN04488514_11074"/>
<dbReference type="Gene3D" id="3.40.630.30">
    <property type="match status" value="1"/>
</dbReference>
<dbReference type="SUPFAM" id="SSF55729">
    <property type="entry name" value="Acyl-CoA N-acyltransferases (Nat)"/>
    <property type="match status" value="1"/>
</dbReference>
<dbReference type="Proteomes" id="UP000199440">
    <property type="component" value="Unassembled WGS sequence"/>
</dbReference>
<dbReference type="AlphaFoldDB" id="A0A1G9U1A9"/>
<organism evidence="2 3">
    <name type="scientific">Kriegella aquimaris</name>
    <dbReference type="NCBI Taxonomy" id="192904"/>
    <lineage>
        <taxon>Bacteria</taxon>
        <taxon>Pseudomonadati</taxon>
        <taxon>Bacteroidota</taxon>
        <taxon>Flavobacteriia</taxon>
        <taxon>Flavobacteriales</taxon>
        <taxon>Flavobacteriaceae</taxon>
        <taxon>Kriegella</taxon>
    </lineage>
</organism>
<evidence type="ECO:0000313" key="2">
    <source>
        <dbReference type="EMBL" id="SDM53749.1"/>
    </source>
</evidence>